<organism evidence="3">
    <name type="scientific">Magnaporthiopsis poae (strain ATCC 64411 / 73-15)</name>
    <name type="common">Kentucky bluegrass fungus</name>
    <name type="synonym">Magnaporthe poae</name>
    <dbReference type="NCBI Taxonomy" id="644358"/>
    <lineage>
        <taxon>Eukaryota</taxon>
        <taxon>Fungi</taxon>
        <taxon>Dikarya</taxon>
        <taxon>Ascomycota</taxon>
        <taxon>Pezizomycotina</taxon>
        <taxon>Sordariomycetes</taxon>
        <taxon>Sordariomycetidae</taxon>
        <taxon>Magnaporthales</taxon>
        <taxon>Magnaporthaceae</taxon>
        <taxon>Magnaporthiopsis</taxon>
    </lineage>
</organism>
<reference evidence="3" key="2">
    <citation type="submission" date="2011-03" db="EMBL/GenBank/DDBJ databases">
        <title>Annotation of Magnaporthe poae ATCC 64411.</title>
        <authorList>
            <person name="Ma L.-J."/>
            <person name="Dead R."/>
            <person name="Young S.K."/>
            <person name="Zeng Q."/>
            <person name="Gargeya S."/>
            <person name="Fitzgerald M."/>
            <person name="Haas B."/>
            <person name="Abouelleil A."/>
            <person name="Alvarado L."/>
            <person name="Arachchi H.M."/>
            <person name="Berlin A."/>
            <person name="Brown A."/>
            <person name="Chapman S.B."/>
            <person name="Chen Z."/>
            <person name="Dunbar C."/>
            <person name="Freedman E."/>
            <person name="Gearin G."/>
            <person name="Gellesch M."/>
            <person name="Goldberg J."/>
            <person name="Griggs A."/>
            <person name="Gujja S."/>
            <person name="Heiman D."/>
            <person name="Howarth C."/>
            <person name="Larson L."/>
            <person name="Lui A."/>
            <person name="MacDonald P.J.P."/>
            <person name="Mehta T."/>
            <person name="Montmayeur A."/>
            <person name="Murphy C."/>
            <person name="Neiman D."/>
            <person name="Pearson M."/>
            <person name="Priest M."/>
            <person name="Roberts A."/>
            <person name="Saif S."/>
            <person name="Shea T."/>
            <person name="Shenoy N."/>
            <person name="Sisk P."/>
            <person name="Stolte C."/>
            <person name="Sykes S."/>
            <person name="Yandava C."/>
            <person name="Wortman J."/>
            <person name="Nusbaum C."/>
            <person name="Birren B."/>
        </authorList>
    </citation>
    <scope>NUCLEOTIDE SEQUENCE</scope>
    <source>
        <strain evidence="3">ATCC 64411</strain>
    </source>
</reference>
<protein>
    <recommendedName>
        <fullName evidence="2">CCD97-like C-terminal domain-containing protein</fullName>
    </recommendedName>
</protein>
<dbReference type="Pfam" id="PF09747">
    <property type="entry name" value="CCD97-like_C"/>
    <property type="match status" value="1"/>
</dbReference>
<feature type="non-terminal residue" evidence="3">
    <location>
        <position position="1"/>
    </location>
</feature>
<evidence type="ECO:0000259" key="2">
    <source>
        <dbReference type="Pfam" id="PF09747"/>
    </source>
</evidence>
<dbReference type="VEuPathDB" id="FungiDB:MAPG_10425"/>
<feature type="compositionally biased region" description="Acidic residues" evidence="1">
    <location>
        <begin position="30"/>
        <end position="60"/>
    </location>
</feature>
<feature type="region of interest" description="Disordered" evidence="1">
    <location>
        <begin position="27"/>
        <end position="75"/>
    </location>
</feature>
<feature type="domain" description="CCD97-like C-terminal" evidence="2">
    <location>
        <begin position="1"/>
        <end position="36"/>
    </location>
</feature>
<evidence type="ECO:0000313" key="3">
    <source>
        <dbReference type="EMBL" id="KLU90573.1"/>
    </source>
</evidence>
<evidence type="ECO:0000256" key="1">
    <source>
        <dbReference type="SAM" id="MobiDB-lite"/>
    </source>
</evidence>
<proteinExistence type="predicted"/>
<sequence length="75" mass="8651">FVAGRDDDFDYAAVDGDDDYDVLERRDAEDAWFDGEEPSWDDDDDDDDDDHHDDDDDGAEDATRKRRGETGIQDY</sequence>
<accession>A0A0H2U367</accession>
<gene>
    <name evidence="3" type="ORF">MAPG_10425</name>
</gene>
<name>A0A0H2U367_MAGP6</name>
<dbReference type="EMBL" id="GL876975">
    <property type="protein sequence ID" value="KLU90573.1"/>
    <property type="molecule type" value="Genomic_DNA"/>
</dbReference>
<reference evidence="3" key="1">
    <citation type="submission" date="2010-05" db="EMBL/GenBank/DDBJ databases">
        <title>The Genome Sequence of Magnaporthe poae strain ATCC 64411.</title>
        <authorList>
            <consortium name="The Broad Institute Genome Sequencing Platform"/>
            <consortium name="Broad Institute Genome Sequencing Center for Infectious Disease"/>
            <person name="Ma L.-J."/>
            <person name="Dead R."/>
            <person name="Young S."/>
            <person name="Zeng Q."/>
            <person name="Koehrsen M."/>
            <person name="Alvarado L."/>
            <person name="Berlin A."/>
            <person name="Chapman S.B."/>
            <person name="Chen Z."/>
            <person name="Freedman E."/>
            <person name="Gellesch M."/>
            <person name="Goldberg J."/>
            <person name="Griggs A."/>
            <person name="Gujja S."/>
            <person name="Heilman E.R."/>
            <person name="Heiman D."/>
            <person name="Hepburn T."/>
            <person name="Howarth C."/>
            <person name="Jen D."/>
            <person name="Larson L."/>
            <person name="Mehta T."/>
            <person name="Neiman D."/>
            <person name="Pearson M."/>
            <person name="Roberts A."/>
            <person name="Saif S."/>
            <person name="Shea T."/>
            <person name="Shenoy N."/>
            <person name="Sisk P."/>
            <person name="Stolte C."/>
            <person name="Sykes S."/>
            <person name="Walk T."/>
            <person name="White J."/>
            <person name="Yandava C."/>
            <person name="Haas B."/>
            <person name="Nusbaum C."/>
            <person name="Birren B."/>
        </authorList>
    </citation>
    <scope>NUCLEOTIDE SEQUENCE</scope>
    <source>
        <strain evidence="3">ATCC 64411</strain>
    </source>
</reference>
<dbReference type="InterPro" id="IPR040233">
    <property type="entry name" value="CCD97-like_C"/>
</dbReference>
<dbReference type="AlphaFoldDB" id="A0A0H2U367"/>